<sequence>MMLAYGKEDLTIRLCSLPMRLGSSSGWYNRSVYHIQITQRLGMRSLDHSLVHRWISGRGCVSDMLCRLLSI</sequence>
<gene>
    <name evidence="1" type="ORF">BRAA07T28754Z</name>
</gene>
<protein>
    <submittedName>
        <fullName evidence="1">Uncharacterized protein</fullName>
    </submittedName>
</protein>
<dbReference type="EMBL" id="LR031574">
    <property type="protein sequence ID" value="VDC96899.1"/>
    <property type="molecule type" value="Genomic_DNA"/>
</dbReference>
<evidence type="ECO:0000313" key="1">
    <source>
        <dbReference type="EMBL" id="VDC96899.1"/>
    </source>
</evidence>
<name>A0A3P6B769_BRACM</name>
<dbReference type="AlphaFoldDB" id="A0A3P6B769"/>
<accession>A0A3P6B769</accession>
<organism evidence="1">
    <name type="scientific">Brassica campestris</name>
    <name type="common">Field mustard</name>
    <dbReference type="NCBI Taxonomy" id="3711"/>
    <lineage>
        <taxon>Eukaryota</taxon>
        <taxon>Viridiplantae</taxon>
        <taxon>Streptophyta</taxon>
        <taxon>Embryophyta</taxon>
        <taxon>Tracheophyta</taxon>
        <taxon>Spermatophyta</taxon>
        <taxon>Magnoliopsida</taxon>
        <taxon>eudicotyledons</taxon>
        <taxon>Gunneridae</taxon>
        <taxon>Pentapetalae</taxon>
        <taxon>rosids</taxon>
        <taxon>malvids</taxon>
        <taxon>Brassicales</taxon>
        <taxon>Brassicaceae</taxon>
        <taxon>Brassiceae</taxon>
        <taxon>Brassica</taxon>
    </lineage>
</organism>
<proteinExistence type="predicted"/>
<reference evidence="1" key="1">
    <citation type="submission" date="2018-11" db="EMBL/GenBank/DDBJ databases">
        <authorList>
            <consortium name="Genoscope - CEA"/>
            <person name="William W."/>
        </authorList>
    </citation>
    <scope>NUCLEOTIDE SEQUENCE</scope>
</reference>